<protein>
    <submittedName>
        <fullName evidence="1">DEAD/DEAH box helicase</fullName>
    </submittedName>
</protein>
<keyword evidence="1" id="KW-0378">Hydrolase</keyword>
<evidence type="ECO:0000313" key="1">
    <source>
        <dbReference type="EMBL" id="ERF66117.1"/>
    </source>
</evidence>
<proteinExistence type="predicted"/>
<name>A0ACB4UNM2_9ACTN</name>
<keyword evidence="1" id="KW-0547">Nucleotide-binding</keyword>
<gene>
    <name evidence="1" type="ORF">H640_05696</name>
</gene>
<dbReference type="Proteomes" id="UP000053711">
    <property type="component" value="Unassembled WGS sequence"/>
</dbReference>
<organism evidence="1 2">
    <name type="scientific">Cutibacterium granulosum TM11</name>
    <dbReference type="NCBI Taxonomy" id="1292373"/>
    <lineage>
        <taxon>Bacteria</taxon>
        <taxon>Bacillati</taxon>
        <taxon>Actinomycetota</taxon>
        <taxon>Actinomycetes</taxon>
        <taxon>Propionibacteriales</taxon>
        <taxon>Propionibacteriaceae</taxon>
        <taxon>Cutibacterium</taxon>
    </lineage>
</organism>
<accession>A0ACB4UNM2</accession>
<evidence type="ECO:0000313" key="2">
    <source>
        <dbReference type="Proteomes" id="UP000053711"/>
    </source>
</evidence>
<sequence length="590" mass="64016">MSIPIAISGTDLIGQARTGTGKTLAFGVSALQRIVLPGDEGWTQSGSRLPQALVMCPTRELALQVSRDIDTAARVRGARVLTVYGGVGYDSQIDALKRGVDVVVGTPGRLLDLVGRRDLNLTSCSIVVLDEADEMLDLGFLPDVEKLLGHCPTSRQTMLFSATMPAAIMSLARAQLNHPVHIRAEGADSQATVPQTTQYVYQAHPLDKIEIISRLLQSSEVEKTIIFCRTKRACQRLADDLADRGFPARAIHGDLNQVARERALKGFREGRAKVLVATDVAARGIDVTGVSHVVNHECPDDEKTYVHRIGRTGRAGAKGIAVTLVDWPDLTRWKLINKVLGLGIDEPVETYSTSTHLFSDLAIPEDATGRLPGAEPRRSRDESHSRGRRREGPKTRGARNRPKRQRTRRRNGVVVQRDAEAAGTAPAASANSRPHRTGSDAQAPATRSRAGETAESRAVTEPARTSSATKQRPTTSTRTTPAAGSRAAGAGRTRRRRARGTDHRRPRHEPQRRTRRVDSEQHTSAPRPASSTSGHPSGGTARKSARTGSRSTRRSTRARSSAASASNSNQDRGTSADTRRTRRARRPRGH</sequence>
<reference evidence="1 2" key="1">
    <citation type="journal article" date="2013" name="BMC Genomics">
        <title>Comparative genomics reveals distinct host-interacting traits of three major human-associated propionibacteria.</title>
        <authorList>
            <person name="Mak T.N."/>
            <person name="Schmid M."/>
            <person name="Brzuszkiewicz E."/>
            <person name="Zeng G."/>
            <person name="Meyer R."/>
            <person name="Sfanos K.S."/>
            <person name="Brinkmann V."/>
            <person name="Meyer T.F."/>
            <person name="Bruggemann H."/>
        </authorList>
    </citation>
    <scope>NUCLEOTIDE SEQUENCE [LARGE SCALE GENOMIC DNA]</scope>
    <source>
        <strain evidence="1 2">TM11</strain>
    </source>
</reference>
<keyword evidence="1" id="KW-0067">ATP-binding</keyword>
<keyword evidence="2" id="KW-1185">Reference proteome</keyword>
<comment type="caution">
    <text evidence="1">The sequence shown here is derived from an EMBL/GenBank/DDBJ whole genome shotgun (WGS) entry which is preliminary data.</text>
</comment>
<dbReference type="EMBL" id="AOST01000051">
    <property type="protein sequence ID" value="ERF66117.1"/>
    <property type="molecule type" value="Genomic_DNA"/>
</dbReference>
<keyword evidence="1" id="KW-0347">Helicase</keyword>